<keyword evidence="3 8" id="KW-0238">DNA-binding</keyword>
<evidence type="ECO:0000313" key="8">
    <source>
        <dbReference type="EMBL" id="PWA62125.1"/>
    </source>
</evidence>
<protein>
    <submittedName>
        <fullName evidence="8">WRKY DNA-binding protein 33</fullName>
    </submittedName>
</protein>
<comment type="subcellular location">
    <subcellularLocation>
        <location evidence="1">Nucleus</location>
    </subcellularLocation>
</comment>
<reference evidence="8 9" key="1">
    <citation type="journal article" date="2018" name="Mol. Plant">
        <title>The genome of Artemisia annua provides insight into the evolution of Asteraceae family and artemisinin biosynthesis.</title>
        <authorList>
            <person name="Shen Q."/>
            <person name="Zhang L."/>
            <person name="Liao Z."/>
            <person name="Wang S."/>
            <person name="Yan T."/>
            <person name="Shi P."/>
            <person name="Liu M."/>
            <person name="Fu X."/>
            <person name="Pan Q."/>
            <person name="Wang Y."/>
            <person name="Lv Z."/>
            <person name="Lu X."/>
            <person name="Zhang F."/>
            <person name="Jiang W."/>
            <person name="Ma Y."/>
            <person name="Chen M."/>
            <person name="Hao X."/>
            <person name="Li L."/>
            <person name="Tang Y."/>
            <person name="Lv G."/>
            <person name="Zhou Y."/>
            <person name="Sun X."/>
            <person name="Brodelius P.E."/>
            <person name="Rose J.K.C."/>
            <person name="Tang K."/>
        </authorList>
    </citation>
    <scope>NUCLEOTIDE SEQUENCE [LARGE SCALE GENOMIC DNA]</scope>
    <source>
        <strain evidence="9">cv. Huhao1</strain>
        <tissue evidence="8">Leaf</tissue>
    </source>
</reference>
<dbReference type="InterPro" id="IPR003657">
    <property type="entry name" value="WRKY_dom"/>
</dbReference>
<feature type="compositionally biased region" description="Polar residues" evidence="6">
    <location>
        <begin position="116"/>
        <end position="137"/>
    </location>
</feature>
<sequence length="369" mass="40696">MEFLKDQNQMGSSSIRLELMMRLNEIFGDDLRARPPDKSTDQAPAATGLAARISERIGSGVPKFKSLPPPSLPISPPAVSPSSYFAIPAGLSPAELLDSPVLLNSSNEVHDYPDQSYGSQGSGPFNSVATPENSSISVGDDEFDRSRSRSGGDDLDADEDEPQTKRWRASENEGISMIGGTRTVREPRVVVQTTSDIDILDDGYRWRKYGQKVVKGNPNPRSYYKCTSLGCSVRKHVERASQDLRSVITTYEGKHNHDVPMARGSGHRLAAATASNNVPTMAIKPMAISHYQANNSMADPIRGSRFAPSSDNQSPFTLEMLQSPGSFKFSRFENALKSNYIDQQHDSEHEFSETKEEPRDDMFLESLLF</sequence>
<accession>A0A2U1MLI5</accession>
<dbReference type="STRING" id="35608.A0A2U1MLI5"/>
<dbReference type="AlphaFoldDB" id="A0A2U1MLI5"/>
<dbReference type="GO" id="GO:0003700">
    <property type="term" value="F:DNA-binding transcription factor activity"/>
    <property type="evidence" value="ECO:0007669"/>
    <property type="project" value="InterPro"/>
</dbReference>
<keyword evidence="9" id="KW-1185">Reference proteome</keyword>
<dbReference type="OrthoDB" id="5065855at2759"/>
<evidence type="ECO:0000256" key="1">
    <source>
        <dbReference type="ARBA" id="ARBA00004123"/>
    </source>
</evidence>
<dbReference type="Pfam" id="PF03106">
    <property type="entry name" value="WRKY"/>
    <property type="match status" value="1"/>
</dbReference>
<dbReference type="PANTHER" id="PTHR31221">
    <property type="entry name" value="WRKY TRANSCRIPTION FACTOR PROTEIN 1-RELATED"/>
    <property type="match status" value="1"/>
</dbReference>
<evidence type="ECO:0000256" key="4">
    <source>
        <dbReference type="ARBA" id="ARBA00023163"/>
    </source>
</evidence>
<evidence type="ECO:0000313" key="9">
    <source>
        <dbReference type="Proteomes" id="UP000245207"/>
    </source>
</evidence>
<dbReference type="PANTHER" id="PTHR31221:SF364">
    <property type="entry name" value="WRKY TRANSCRIPTION FACTOR 33-RELATED"/>
    <property type="match status" value="1"/>
</dbReference>
<organism evidence="8 9">
    <name type="scientific">Artemisia annua</name>
    <name type="common">Sweet wormwood</name>
    <dbReference type="NCBI Taxonomy" id="35608"/>
    <lineage>
        <taxon>Eukaryota</taxon>
        <taxon>Viridiplantae</taxon>
        <taxon>Streptophyta</taxon>
        <taxon>Embryophyta</taxon>
        <taxon>Tracheophyta</taxon>
        <taxon>Spermatophyta</taxon>
        <taxon>Magnoliopsida</taxon>
        <taxon>eudicotyledons</taxon>
        <taxon>Gunneridae</taxon>
        <taxon>Pentapetalae</taxon>
        <taxon>asterids</taxon>
        <taxon>campanulids</taxon>
        <taxon>Asterales</taxon>
        <taxon>Asteraceae</taxon>
        <taxon>Asteroideae</taxon>
        <taxon>Anthemideae</taxon>
        <taxon>Artemisiinae</taxon>
        <taxon>Artemisia</taxon>
    </lineage>
</organism>
<proteinExistence type="predicted"/>
<dbReference type="GO" id="GO:0005634">
    <property type="term" value="C:nucleus"/>
    <property type="evidence" value="ECO:0007669"/>
    <property type="project" value="UniProtKB-SubCell"/>
</dbReference>
<dbReference type="SUPFAM" id="SSF118290">
    <property type="entry name" value="WRKY DNA-binding domain"/>
    <property type="match status" value="1"/>
</dbReference>
<dbReference type="Gene3D" id="2.20.25.80">
    <property type="entry name" value="WRKY domain"/>
    <property type="match status" value="1"/>
</dbReference>
<dbReference type="InterPro" id="IPR044810">
    <property type="entry name" value="WRKY_plant"/>
</dbReference>
<evidence type="ECO:0000256" key="5">
    <source>
        <dbReference type="ARBA" id="ARBA00023242"/>
    </source>
</evidence>
<dbReference type="PROSITE" id="PS50811">
    <property type="entry name" value="WRKY"/>
    <property type="match status" value="1"/>
</dbReference>
<evidence type="ECO:0000256" key="3">
    <source>
        <dbReference type="ARBA" id="ARBA00023125"/>
    </source>
</evidence>
<dbReference type="InterPro" id="IPR036576">
    <property type="entry name" value="WRKY_dom_sf"/>
</dbReference>
<gene>
    <name evidence="8" type="ORF">CTI12_AA358100</name>
</gene>
<feature type="region of interest" description="Disordered" evidence="6">
    <location>
        <begin position="107"/>
        <end position="169"/>
    </location>
</feature>
<keyword evidence="2" id="KW-0805">Transcription regulation</keyword>
<dbReference type="SMART" id="SM00774">
    <property type="entry name" value="WRKY"/>
    <property type="match status" value="1"/>
</dbReference>
<feature type="domain" description="WRKY" evidence="7">
    <location>
        <begin position="195"/>
        <end position="260"/>
    </location>
</feature>
<name>A0A2U1MLI5_ARTAN</name>
<evidence type="ECO:0000256" key="6">
    <source>
        <dbReference type="SAM" id="MobiDB-lite"/>
    </source>
</evidence>
<dbReference type="GO" id="GO:0043565">
    <property type="term" value="F:sequence-specific DNA binding"/>
    <property type="evidence" value="ECO:0007669"/>
    <property type="project" value="InterPro"/>
</dbReference>
<evidence type="ECO:0000256" key="2">
    <source>
        <dbReference type="ARBA" id="ARBA00023015"/>
    </source>
</evidence>
<comment type="caution">
    <text evidence="8">The sequence shown here is derived from an EMBL/GenBank/DDBJ whole genome shotgun (WGS) entry which is preliminary data.</text>
</comment>
<dbReference type="FunFam" id="2.20.25.80:FF:000001">
    <property type="entry name" value="WRKY transcription factor 33"/>
    <property type="match status" value="1"/>
</dbReference>
<keyword evidence="4" id="KW-0804">Transcription</keyword>
<dbReference type="EMBL" id="PKPP01004938">
    <property type="protein sequence ID" value="PWA62125.1"/>
    <property type="molecule type" value="Genomic_DNA"/>
</dbReference>
<dbReference type="Proteomes" id="UP000245207">
    <property type="component" value="Unassembled WGS sequence"/>
</dbReference>
<evidence type="ECO:0000259" key="7">
    <source>
        <dbReference type="PROSITE" id="PS50811"/>
    </source>
</evidence>
<keyword evidence="5" id="KW-0539">Nucleus</keyword>